<dbReference type="InterPro" id="IPR023214">
    <property type="entry name" value="HAD_sf"/>
</dbReference>
<gene>
    <name evidence="1" type="ORF">SAMN04490178_14412</name>
</gene>
<sequence>MVKMVAFDLDGTLCDSIPMCIEAICKAVSPYADHEITEKDVIETFGLNEIGMIKAVVNQNWEQALQDFYQYYEKLHYMCSEPFPGICELIDFLKGNHIIVALITGKGEKSCDITLKKLGLNDTFVEIATGSEKSPNKAESILYFMQKYSVKADEFYYVGDAVSDAIACHKAGVACLSTAWAESSNISKLRKINPSYVFETITELKNFLYKVIASSVKKIDEISKKASGEVQAVSKFRI</sequence>
<dbReference type="GO" id="GO:0006281">
    <property type="term" value="P:DNA repair"/>
    <property type="evidence" value="ECO:0007669"/>
    <property type="project" value="TreeGrafter"/>
</dbReference>
<reference evidence="1 2" key="1">
    <citation type="submission" date="2016-10" db="EMBL/GenBank/DDBJ databases">
        <authorList>
            <person name="de Groot N.N."/>
        </authorList>
    </citation>
    <scope>NUCLEOTIDE SEQUENCE [LARGE SCALE GENOMIC DNA]</scope>
    <source>
        <strain evidence="1 2">DSM 13305</strain>
    </source>
</reference>
<dbReference type="OrthoDB" id="9792518at2"/>
<dbReference type="SFLD" id="SFLDG01129">
    <property type="entry name" value="C1.5:_HAD__Beta-PGM__Phosphata"/>
    <property type="match status" value="1"/>
</dbReference>
<dbReference type="SFLD" id="SFLDS00003">
    <property type="entry name" value="Haloacid_Dehalogenase"/>
    <property type="match status" value="1"/>
</dbReference>
<dbReference type="Gene3D" id="1.10.150.240">
    <property type="entry name" value="Putative phosphatase, domain 2"/>
    <property type="match status" value="1"/>
</dbReference>
<dbReference type="PANTHER" id="PTHR43434:SF1">
    <property type="entry name" value="PHOSPHOGLYCOLATE PHOSPHATASE"/>
    <property type="match status" value="1"/>
</dbReference>
<dbReference type="SUPFAM" id="SSF56784">
    <property type="entry name" value="HAD-like"/>
    <property type="match status" value="1"/>
</dbReference>
<keyword evidence="2" id="KW-1185">Reference proteome</keyword>
<dbReference type="AlphaFoldDB" id="A0A1H8Y5E5"/>
<dbReference type="GO" id="GO:0005829">
    <property type="term" value="C:cytosol"/>
    <property type="evidence" value="ECO:0007669"/>
    <property type="project" value="TreeGrafter"/>
</dbReference>
<organism evidence="1 2">
    <name type="scientific">Propionispora vibrioides</name>
    <dbReference type="NCBI Taxonomy" id="112903"/>
    <lineage>
        <taxon>Bacteria</taxon>
        <taxon>Bacillati</taxon>
        <taxon>Bacillota</taxon>
        <taxon>Negativicutes</taxon>
        <taxon>Selenomonadales</taxon>
        <taxon>Sporomusaceae</taxon>
        <taxon>Propionispora</taxon>
    </lineage>
</organism>
<dbReference type="Pfam" id="PF13419">
    <property type="entry name" value="HAD_2"/>
    <property type="match status" value="1"/>
</dbReference>
<dbReference type="EMBL" id="FODY01000044">
    <property type="protein sequence ID" value="SEP47339.1"/>
    <property type="molecule type" value="Genomic_DNA"/>
</dbReference>
<accession>A0A1H8Y5E5</accession>
<dbReference type="InterPro" id="IPR041492">
    <property type="entry name" value="HAD_2"/>
</dbReference>
<dbReference type="InterPro" id="IPR036412">
    <property type="entry name" value="HAD-like_sf"/>
</dbReference>
<dbReference type="GO" id="GO:0008967">
    <property type="term" value="F:phosphoglycolate phosphatase activity"/>
    <property type="evidence" value="ECO:0007669"/>
    <property type="project" value="TreeGrafter"/>
</dbReference>
<dbReference type="Proteomes" id="UP000198847">
    <property type="component" value="Unassembled WGS sequence"/>
</dbReference>
<dbReference type="Gene3D" id="3.40.50.1000">
    <property type="entry name" value="HAD superfamily/HAD-like"/>
    <property type="match status" value="1"/>
</dbReference>
<dbReference type="RefSeq" id="WP_091752321.1">
    <property type="nucleotide sequence ID" value="NZ_FODY01000044.1"/>
</dbReference>
<proteinExistence type="predicted"/>
<dbReference type="InterPro" id="IPR006439">
    <property type="entry name" value="HAD-SF_hydro_IA"/>
</dbReference>
<dbReference type="STRING" id="112903.SAMN04490178_14412"/>
<dbReference type="NCBIfam" id="TIGR01549">
    <property type="entry name" value="HAD-SF-IA-v1"/>
    <property type="match status" value="1"/>
</dbReference>
<evidence type="ECO:0000313" key="2">
    <source>
        <dbReference type="Proteomes" id="UP000198847"/>
    </source>
</evidence>
<dbReference type="PANTHER" id="PTHR43434">
    <property type="entry name" value="PHOSPHOGLYCOLATE PHOSPHATASE"/>
    <property type="match status" value="1"/>
</dbReference>
<evidence type="ECO:0000313" key="1">
    <source>
        <dbReference type="EMBL" id="SEP47339.1"/>
    </source>
</evidence>
<protein>
    <submittedName>
        <fullName evidence="1">Phosphoglycolate phosphatase</fullName>
    </submittedName>
</protein>
<dbReference type="InterPro" id="IPR023198">
    <property type="entry name" value="PGP-like_dom2"/>
</dbReference>
<name>A0A1H8Y5E5_9FIRM</name>
<dbReference type="InterPro" id="IPR050155">
    <property type="entry name" value="HAD-like_hydrolase_sf"/>
</dbReference>